<name>A0ABT4EMR7_9BACI</name>
<accession>A0ABT4EMR7</accession>
<organism evidence="1 2">
    <name type="scientific">Lysinibacillus xylanilyticus</name>
    <dbReference type="NCBI Taxonomy" id="582475"/>
    <lineage>
        <taxon>Bacteria</taxon>
        <taxon>Bacillati</taxon>
        <taxon>Bacillota</taxon>
        <taxon>Bacilli</taxon>
        <taxon>Bacillales</taxon>
        <taxon>Bacillaceae</taxon>
        <taxon>Lysinibacillus</taxon>
    </lineage>
</organism>
<proteinExistence type="predicted"/>
<keyword evidence="2" id="KW-1185">Reference proteome</keyword>
<gene>
    <name evidence="1" type="ORF">M5W82_07610</name>
</gene>
<dbReference type="Proteomes" id="UP001527052">
    <property type="component" value="Unassembled WGS sequence"/>
</dbReference>
<evidence type="ECO:0000313" key="2">
    <source>
        <dbReference type="Proteomes" id="UP001527052"/>
    </source>
</evidence>
<protein>
    <submittedName>
        <fullName evidence="1">Uncharacterized protein</fullName>
    </submittedName>
</protein>
<sequence>MVLFYAECEDISQVNITRFNNSAYISQTYFDYHGCLPKYEDDADNIDFLKVIKLM</sequence>
<comment type="caution">
    <text evidence="1">The sequence shown here is derived from an EMBL/GenBank/DDBJ whole genome shotgun (WGS) entry which is preliminary data.</text>
</comment>
<dbReference type="RefSeq" id="WP_268637004.1">
    <property type="nucleotide sequence ID" value="NZ_JAMDLZ010000012.1"/>
</dbReference>
<dbReference type="EMBL" id="JAMDLZ010000012">
    <property type="protein sequence ID" value="MCY9546818.1"/>
    <property type="molecule type" value="Genomic_DNA"/>
</dbReference>
<evidence type="ECO:0000313" key="1">
    <source>
        <dbReference type="EMBL" id="MCY9546818.1"/>
    </source>
</evidence>
<reference evidence="1 2" key="1">
    <citation type="submission" date="2022-05" db="EMBL/GenBank/DDBJ databases">
        <title>Genome Sequencing of Bee-Associated Microbes.</title>
        <authorList>
            <person name="Dunlap C."/>
        </authorList>
    </citation>
    <scope>NUCLEOTIDE SEQUENCE [LARGE SCALE GENOMIC DNA]</scope>
    <source>
        <strain evidence="1 2">NRRL BD-083</strain>
    </source>
</reference>